<dbReference type="Proteomes" id="UP000825483">
    <property type="component" value="Unassembled WGS sequence"/>
</dbReference>
<dbReference type="GeneID" id="72466289"/>
<comment type="caution">
    <text evidence="2">The sequence shown here is derived from an EMBL/GenBank/DDBJ whole genome shotgun (WGS) entry which is preliminary data.</text>
</comment>
<keyword evidence="1" id="KW-0812">Transmembrane</keyword>
<keyword evidence="1" id="KW-0472">Membrane</keyword>
<gene>
    <name evidence="2" type="ORF">PRLR5076_25180</name>
</gene>
<dbReference type="AlphaFoldDB" id="A0A9R1CBJ1"/>
<sequence length="129" mass="14763">MRNFIRNYPLSLLFTVFIWVICLIPIPETPLDNVHLIDKWTHIALYFLLSSIIGHEFFMAQKRVGKKPLPRQLLLWEWLLPVVMGGLVEIVQATCTDGVRNGDWFDFLADAIGSTVALLIGCVLLKVRK</sequence>
<feature type="transmembrane region" description="Helical" evidence="1">
    <location>
        <begin position="7"/>
        <end position="27"/>
    </location>
</feature>
<dbReference type="PANTHER" id="PTHR28008">
    <property type="entry name" value="DOMAIN PROTEIN, PUTATIVE (AFU_ORTHOLOGUE AFUA_3G10980)-RELATED"/>
    <property type="match status" value="1"/>
</dbReference>
<dbReference type="RefSeq" id="WP_223928654.1">
    <property type="nucleotide sequence ID" value="NZ_BPTU01000002.1"/>
</dbReference>
<proteinExistence type="predicted"/>
<feature type="transmembrane region" description="Helical" evidence="1">
    <location>
        <begin position="43"/>
        <end position="61"/>
    </location>
</feature>
<name>A0A9R1CBJ1_9BACT</name>
<feature type="transmembrane region" description="Helical" evidence="1">
    <location>
        <begin position="104"/>
        <end position="125"/>
    </location>
</feature>
<organism evidence="2 3">
    <name type="scientific">Prevotella lacticifex</name>
    <dbReference type="NCBI Taxonomy" id="2854755"/>
    <lineage>
        <taxon>Bacteria</taxon>
        <taxon>Pseudomonadati</taxon>
        <taxon>Bacteroidota</taxon>
        <taxon>Bacteroidia</taxon>
        <taxon>Bacteroidales</taxon>
        <taxon>Prevotellaceae</taxon>
        <taxon>Prevotella</taxon>
    </lineage>
</organism>
<dbReference type="PANTHER" id="PTHR28008:SF1">
    <property type="entry name" value="DOMAIN PROTEIN, PUTATIVE (AFU_ORTHOLOGUE AFUA_3G10980)-RELATED"/>
    <property type="match status" value="1"/>
</dbReference>
<dbReference type="NCBIfam" id="NF037970">
    <property type="entry name" value="vanZ_1"/>
    <property type="match status" value="1"/>
</dbReference>
<keyword evidence="3" id="KW-1185">Reference proteome</keyword>
<keyword evidence="1" id="KW-1133">Transmembrane helix</keyword>
<evidence type="ECO:0000256" key="1">
    <source>
        <dbReference type="SAM" id="Phobius"/>
    </source>
</evidence>
<feature type="transmembrane region" description="Helical" evidence="1">
    <location>
        <begin position="73"/>
        <end position="92"/>
    </location>
</feature>
<evidence type="ECO:0000313" key="3">
    <source>
        <dbReference type="Proteomes" id="UP000825483"/>
    </source>
</evidence>
<evidence type="ECO:0000313" key="2">
    <source>
        <dbReference type="EMBL" id="GJG59667.1"/>
    </source>
</evidence>
<reference evidence="2" key="1">
    <citation type="journal article" date="2022" name="Int. J. Syst. Evol. Microbiol.">
        <title>Prevotella lacticifex sp. nov., isolated from the rumen of cows.</title>
        <authorList>
            <person name="Shinkai T."/>
            <person name="Ikeyama N."/>
            <person name="Kumagai M."/>
            <person name="Ohmori H."/>
            <person name="Sakamoto M."/>
            <person name="Ohkuma M."/>
            <person name="Mitsumori M."/>
        </authorList>
    </citation>
    <scope>NUCLEOTIDE SEQUENCE</scope>
    <source>
        <strain evidence="2">R5076</strain>
    </source>
</reference>
<dbReference type="EMBL" id="BPUB01000002">
    <property type="protein sequence ID" value="GJG59667.1"/>
    <property type="molecule type" value="Genomic_DNA"/>
</dbReference>
<protein>
    <recommendedName>
        <fullName evidence="4">VanZ family protein</fullName>
    </recommendedName>
</protein>
<evidence type="ECO:0008006" key="4">
    <source>
        <dbReference type="Google" id="ProtNLM"/>
    </source>
</evidence>
<accession>A0A9R1CBJ1</accession>